<evidence type="ECO:0000313" key="4">
    <source>
        <dbReference type="Proteomes" id="UP000008281"/>
    </source>
</evidence>
<dbReference type="Proteomes" id="UP000008281">
    <property type="component" value="Unassembled WGS sequence"/>
</dbReference>
<dbReference type="AlphaFoldDB" id="E3NIG9"/>
<reference evidence="3 5" key="2">
    <citation type="submission" date="2019-12" db="EMBL/GenBank/DDBJ databases">
        <title>Chromosome-level assembly of the Caenorhabditis remanei genome.</title>
        <authorList>
            <person name="Teterina A.A."/>
            <person name="Willis J.H."/>
            <person name="Phillips P.C."/>
        </authorList>
    </citation>
    <scope>NUCLEOTIDE SEQUENCE [LARGE SCALE GENOMIC DNA]</scope>
    <source>
        <strain evidence="3 5">PX506</strain>
        <tissue evidence="3">Whole organism</tissue>
    </source>
</reference>
<dbReference type="HOGENOM" id="CLU_1908622_0_0_1"/>
<organism evidence="4">
    <name type="scientific">Caenorhabditis remanei</name>
    <name type="common">Caenorhabditis vulgaris</name>
    <dbReference type="NCBI Taxonomy" id="31234"/>
    <lineage>
        <taxon>Eukaryota</taxon>
        <taxon>Metazoa</taxon>
        <taxon>Ecdysozoa</taxon>
        <taxon>Nematoda</taxon>
        <taxon>Chromadorea</taxon>
        <taxon>Rhabditida</taxon>
        <taxon>Rhabditina</taxon>
        <taxon>Rhabditomorpha</taxon>
        <taxon>Rhabditoidea</taxon>
        <taxon>Rhabditidae</taxon>
        <taxon>Peloderinae</taxon>
        <taxon>Caenorhabditis</taxon>
    </lineage>
</organism>
<reference evidence="2" key="1">
    <citation type="submission" date="2007-07" db="EMBL/GenBank/DDBJ databases">
        <title>PCAP assembly of the Caenorhabditis remanei genome.</title>
        <authorList>
            <consortium name="The Caenorhabditis remanei Sequencing Consortium"/>
            <person name="Wilson R.K."/>
        </authorList>
    </citation>
    <scope>NUCLEOTIDE SEQUENCE [LARGE SCALE GENOMIC DNA]</scope>
    <source>
        <strain evidence="2">PB4641</strain>
    </source>
</reference>
<dbReference type="CTD" id="9803783"/>
<evidence type="ECO:0000313" key="3">
    <source>
        <dbReference type="EMBL" id="KAF1758820.1"/>
    </source>
</evidence>
<dbReference type="GeneID" id="9803783"/>
<feature type="coiled-coil region" evidence="1">
    <location>
        <begin position="8"/>
        <end position="87"/>
    </location>
</feature>
<proteinExistence type="predicted"/>
<gene>
    <name evidence="2" type="ORF">CRE_07050</name>
    <name evidence="3" type="ORF">GCK72_015280</name>
</gene>
<name>E3NIG9_CAERE</name>
<accession>E3NIG9</accession>
<sequence length="138" mass="16431">MSSSFSLKTDFEKEKAEVQNLKKKLEKVQLEESILNQKLDIAELEKMYIYNDLVKNEKEMKAKNMKIDELKSHIRFAKELFKKQQKDIEMLRATQQQKKENQKSLNHGKSCWRFVRNIEKNETSLQKTCDKKEGFNGL</sequence>
<dbReference type="KEGG" id="crq:GCK72_015280"/>
<dbReference type="Proteomes" id="UP000483820">
    <property type="component" value="Chromosome IV"/>
</dbReference>
<dbReference type="EMBL" id="DS268701">
    <property type="protein sequence ID" value="EFO99002.1"/>
    <property type="molecule type" value="Genomic_DNA"/>
</dbReference>
<dbReference type="InParanoid" id="E3NIG9"/>
<keyword evidence="1" id="KW-0175">Coiled coil</keyword>
<keyword evidence="4" id="KW-1185">Reference proteome</keyword>
<dbReference type="RefSeq" id="XP_003091804.1">
    <property type="nucleotide sequence ID" value="XM_003091756.1"/>
</dbReference>
<evidence type="ECO:0000313" key="2">
    <source>
        <dbReference type="EMBL" id="EFO99002.1"/>
    </source>
</evidence>
<dbReference type="EMBL" id="WUAV01000004">
    <property type="protein sequence ID" value="KAF1758820.1"/>
    <property type="molecule type" value="Genomic_DNA"/>
</dbReference>
<evidence type="ECO:0000313" key="5">
    <source>
        <dbReference type="Proteomes" id="UP000483820"/>
    </source>
</evidence>
<protein>
    <submittedName>
        <fullName evidence="2">Uncharacterized protein</fullName>
    </submittedName>
</protein>
<evidence type="ECO:0000256" key="1">
    <source>
        <dbReference type="SAM" id="Coils"/>
    </source>
</evidence>